<gene>
    <name evidence="3" type="ORF">UFOPK1392_02426</name>
    <name evidence="4" type="ORF">UFOPK3733_01285</name>
</gene>
<keyword evidence="2" id="KW-0472">Membrane</keyword>
<feature type="transmembrane region" description="Helical" evidence="2">
    <location>
        <begin position="30"/>
        <end position="51"/>
    </location>
</feature>
<dbReference type="Gene3D" id="2.20.28.100">
    <property type="entry name" value="Desulphoferrodoxin, N-terminal domain"/>
    <property type="match status" value="1"/>
</dbReference>
<feature type="transmembrane region" description="Helical" evidence="2">
    <location>
        <begin position="7"/>
        <end position="24"/>
    </location>
</feature>
<proteinExistence type="predicted"/>
<dbReference type="InterPro" id="IPR038094">
    <property type="entry name" value="Desulfoferrodoxin_N_sf"/>
</dbReference>
<reference evidence="4" key="1">
    <citation type="submission" date="2020-05" db="EMBL/GenBank/DDBJ databases">
        <authorList>
            <person name="Chiriac C."/>
            <person name="Salcher M."/>
            <person name="Ghai R."/>
            <person name="Kavagutti S V."/>
        </authorList>
    </citation>
    <scope>NUCLEOTIDE SEQUENCE</scope>
</reference>
<evidence type="ECO:0000256" key="2">
    <source>
        <dbReference type="SAM" id="Phobius"/>
    </source>
</evidence>
<evidence type="ECO:0000313" key="4">
    <source>
        <dbReference type="EMBL" id="CAB4940901.1"/>
    </source>
</evidence>
<evidence type="ECO:0000313" key="3">
    <source>
        <dbReference type="EMBL" id="CAB4324650.1"/>
    </source>
</evidence>
<name>A0A6J7JDR1_9ZZZZ</name>
<organism evidence="4">
    <name type="scientific">freshwater metagenome</name>
    <dbReference type="NCBI Taxonomy" id="449393"/>
    <lineage>
        <taxon>unclassified sequences</taxon>
        <taxon>metagenomes</taxon>
        <taxon>ecological metagenomes</taxon>
    </lineage>
</organism>
<protein>
    <submittedName>
        <fullName evidence="4">Unannotated protein</fullName>
    </submittedName>
</protein>
<dbReference type="AlphaFoldDB" id="A0A6J7JDR1"/>
<keyword evidence="2" id="KW-0812">Transmembrane</keyword>
<accession>A0A6J7JDR1</accession>
<dbReference type="EMBL" id="CAFBNC010000064">
    <property type="protein sequence ID" value="CAB4940901.1"/>
    <property type="molecule type" value="Genomic_DNA"/>
</dbReference>
<dbReference type="EMBL" id="CAEMXZ010000187">
    <property type="protein sequence ID" value="CAB4324650.1"/>
    <property type="molecule type" value="Genomic_DNA"/>
</dbReference>
<feature type="region of interest" description="Disordered" evidence="1">
    <location>
        <begin position="83"/>
        <end position="108"/>
    </location>
</feature>
<sequence length="108" mass="11477">MLRNHRVIAAIVVVGAIASIAAGFGVVKSLVAAAACWLILRTGVLMLGGLARPIPAAPPAGEMRKVKITYRCEICGTEVRMTAAPDQDPEPPRHCQEDMTLMTPVDDL</sequence>
<keyword evidence="2" id="KW-1133">Transmembrane helix</keyword>
<evidence type="ECO:0000256" key="1">
    <source>
        <dbReference type="SAM" id="MobiDB-lite"/>
    </source>
</evidence>